<feature type="domain" description="PH" evidence="1">
    <location>
        <begin position="14"/>
        <end position="106"/>
    </location>
</feature>
<reference evidence="2 4" key="1">
    <citation type="journal article" date="2011" name="Science">
        <title>Comparative functional genomics of the fission yeasts.</title>
        <authorList>
            <person name="Rhind N."/>
            <person name="Chen Z."/>
            <person name="Yassour M."/>
            <person name="Thompson D.A."/>
            <person name="Haas B.J."/>
            <person name="Habib N."/>
            <person name="Wapinski I."/>
            <person name="Roy S."/>
            <person name="Lin M.F."/>
            <person name="Heiman D.I."/>
            <person name="Young S.K."/>
            <person name="Furuya K."/>
            <person name="Guo Y."/>
            <person name="Pidoux A."/>
            <person name="Chen H.M."/>
            <person name="Robbertse B."/>
            <person name="Goldberg J.M."/>
            <person name="Aoki K."/>
            <person name="Bayne E.H."/>
            <person name="Berlin A.M."/>
            <person name="Desjardins C.A."/>
            <person name="Dobbs E."/>
            <person name="Dukaj L."/>
            <person name="Fan L."/>
            <person name="FitzGerald M.G."/>
            <person name="French C."/>
            <person name="Gujja S."/>
            <person name="Hansen K."/>
            <person name="Keifenheim D."/>
            <person name="Levin J.Z."/>
            <person name="Mosher R.A."/>
            <person name="Mueller C.A."/>
            <person name="Pfiffner J."/>
            <person name="Priest M."/>
            <person name="Russ C."/>
            <person name="Smialowska A."/>
            <person name="Swoboda P."/>
            <person name="Sykes S.M."/>
            <person name="Vaughn M."/>
            <person name="Vengrova S."/>
            <person name="Yoder R."/>
            <person name="Zeng Q."/>
            <person name="Allshire R."/>
            <person name="Baulcombe D."/>
            <person name="Birren B.W."/>
            <person name="Brown W."/>
            <person name="Ekwall K."/>
            <person name="Kellis M."/>
            <person name="Leatherwood J."/>
            <person name="Levin H."/>
            <person name="Margalit H."/>
            <person name="Martienssen R."/>
            <person name="Nieduszynski C.A."/>
            <person name="Spatafora J.W."/>
            <person name="Friedman N."/>
            <person name="Dalgaard J.Z."/>
            <person name="Baumann P."/>
            <person name="Niki H."/>
            <person name="Regev A."/>
            <person name="Nusbaum C."/>
        </authorList>
    </citation>
    <scope>NUCLEOTIDE SEQUENCE [LARGE SCALE GENOMIC DNA]</scope>
    <source>
        <strain evidence="4">yFS275 / FY16936</strain>
    </source>
</reference>
<accession>B6K0U2</accession>
<dbReference type="AlphaFoldDB" id="B6K0U2"/>
<dbReference type="GO" id="GO:0000281">
    <property type="term" value="P:mitotic cytokinesis"/>
    <property type="evidence" value="ECO:0007669"/>
    <property type="project" value="EnsemblFungi"/>
</dbReference>
<dbReference type="Gene3D" id="2.30.29.30">
    <property type="entry name" value="Pleckstrin-homology domain (PH domain)/Phosphotyrosine-binding domain (PTB)"/>
    <property type="match status" value="2"/>
</dbReference>
<sequence>MRSSEAIRLPEREQALISGWLVKKGTTNNKRIWVVLRPEKLTFYKNEQEYKSKEVISNEDISAIAHYKHKHPKSFYLYINDKIVRLGAESVDLAEAWVRQLRMTTGYHAPVCDYPASLCLINLSGHEHDNVHTNPSISENSAATEPAQSGPMSLYDLIKVSKQSMPPESSHARLQDIDAARMACMSGHNRSASIQNLMKLLNENKVLMQGPVHWLHGSIHHWSKSWAVVRGSGLFLYTSEDEYKPLKVISIKEIQDVAEINISPKAHKVFFTVITKLKPIEFRVHDEQSLVMWVGALKAAIDKSTGNLSPVASRIQLSSR</sequence>
<dbReference type="VEuPathDB" id="FungiDB:SJAG_02657"/>
<dbReference type="PANTHER" id="PTHR47112:SF1">
    <property type="entry name" value="PX DOMAIN-CONTAINING PROTEIN"/>
    <property type="match status" value="1"/>
</dbReference>
<dbReference type="PANTHER" id="PTHR47112">
    <property type="entry name" value="PX DOMAIN-CONTAINING PROTEIN"/>
    <property type="match status" value="1"/>
</dbReference>
<protein>
    <submittedName>
        <fullName evidence="2">Fungal protein</fullName>
    </submittedName>
</protein>
<dbReference type="eggNOG" id="ENOG502QPZK">
    <property type="taxonomic scope" value="Eukaryota"/>
</dbReference>
<dbReference type="GeneID" id="7047760"/>
<dbReference type="GO" id="GO:0005938">
    <property type="term" value="C:cell cortex"/>
    <property type="evidence" value="ECO:0007669"/>
    <property type="project" value="EnsemblFungi"/>
</dbReference>
<dbReference type="InterPro" id="IPR011993">
    <property type="entry name" value="PH-like_dom_sf"/>
</dbReference>
<evidence type="ECO:0000259" key="1">
    <source>
        <dbReference type="PROSITE" id="PS50003"/>
    </source>
</evidence>
<dbReference type="OrthoDB" id="2157866at2759"/>
<evidence type="ECO:0000313" key="2">
    <source>
        <dbReference type="EMBL" id="EEB07563.1"/>
    </source>
</evidence>
<dbReference type="RefSeq" id="XP_002173856.1">
    <property type="nucleotide sequence ID" value="XM_002173820.2"/>
</dbReference>
<evidence type="ECO:0000313" key="3">
    <source>
        <dbReference type="JaponicusDB" id="SJAG_02657"/>
    </source>
</evidence>
<dbReference type="EMBL" id="KE651166">
    <property type="protein sequence ID" value="EEB07563.1"/>
    <property type="molecule type" value="Genomic_DNA"/>
</dbReference>
<dbReference type="Pfam" id="PF00169">
    <property type="entry name" value="PH"/>
    <property type="match status" value="2"/>
</dbReference>
<dbReference type="HOGENOM" id="CLU_826816_0_0_1"/>
<organism evidence="2 4">
    <name type="scientific">Schizosaccharomyces japonicus (strain yFS275 / FY16936)</name>
    <name type="common">Fission yeast</name>
    <dbReference type="NCBI Taxonomy" id="402676"/>
    <lineage>
        <taxon>Eukaryota</taxon>
        <taxon>Fungi</taxon>
        <taxon>Dikarya</taxon>
        <taxon>Ascomycota</taxon>
        <taxon>Taphrinomycotina</taxon>
        <taxon>Schizosaccharomycetes</taxon>
        <taxon>Schizosaccharomycetales</taxon>
        <taxon>Schizosaccharomycetaceae</taxon>
        <taxon>Schizosaccharomyces</taxon>
    </lineage>
</organism>
<feature type="domain" description="PH" evidence="1">
    <location>
        <begin position="205"/>
        <end position="302"/>
    </location>
</feature>
<dbReference type="InterPro" id="IPR001849">
    <property type="entry name" value="PH_domain"/>
</dbReference>
<dbReference type="PROSITE" id="PS50003">
    <property type="entry name" value="PH_DOMAIN"/>
    <property type="match status" value="2"/>
</dbReference>
<dbReference type="JaponicusDB" id="SJAG_02657">
    <property type="gene designation" value="opy1"/>
</dbReference>
<name>B6K0U2_SCHJY</name>
<proteinExistence type="predicted"/>
<gene>
    <name evidence="3" type="primary">opy1</name>
    <name evidence="2" type="ORF">SJAG_02657</name>
</gene>
<dbReference type="SUPFAM" id="SSF50729">
    <property type="entry name" value="PH domain-like"/>
    <property type="match status" value="2"/>
</dbReference>
<keyword evidence="4" id="KW-1185">Reference proteome</keyword>
<dbReference type="GO" id="GO:0005546">
    <property type="term" value="F:phosphatidylinositol-4,5-bisphosphate binding"/>
    <property type="evidence" value="ECO:0007669"/>
    <property type="project" value="EnsemblFungi"/>
</dbReference>
<dbReference type="Proteomes" id="UP000001744">
    <property type="component" value="Unassembled WGS sequence"/>
</dbReference>
<dbReference type="STRING" id="402676.B6K0U2"/>
<dbReference type="OMA" id="GQFSYYK"/>
<dbReference type="SMART" id="SM00233">
    <property type="entry name" value="PH"/>
    <property type="match status" value="2"/>
</dbReference>
<evidence type="ECO:0000313" key="4">
    <source>
        <dbReference type="Proteomes" id="UP000001744"/>
    </source>
</evidence>